<keyword evidence="3" id="KW-1185">Reference proteome</keyword>
<comment type="caution">
    <text evidence="2">The sequence shown here is derived from an EMBL/GenBank/DDBJ whole genome shotgun (WGS) entry which is preliminary data.</text>
</comment>
<dbReference type="AlphaFoldDB" id="A0AAV5LGT5"/>
<proteinExistence type="predicted"/>
<reference evidence="2 3" key="1">
    <citation type="journal article" date="2021" name="Commun. Biol.">
        <title>The genome of Shorea leprosula (Dipterocarpaceae) highlights the ecological relevance of drought in aseasonal tropical rainforests.</title>
        <authorList>
            <person name="Ng K.K.S."/>
            <person name="Kobayashi M.J."/>
            <person name="Fawcett J.A."/>
            <person name="Hatakeyama M."/>
            <person name="Paape T."/>
            <person name="Ng C.H."/>
            <person name="Ang C.C."/>
            <person name="Tnah L.H."/>
            <person name="Lee C.T."/>
            <person name="Nishiyama T."/>
            <person name="Sese J."/>
            <person name="O'Brien M.J."/>
            <person name="Copetti D."/>
            <person name="Mohd Noor M.I."/>
            <person name="Ong R.C."/>
            <person name="Putra M."/>
            <person name="Sireger I.Z."/>
            <person name="Indrioko S."/>
            <person name="Kosugi Y."/>
            <person name="Izuno A."/>
            <person name="Isagi Y."/>
            <person name="Lee S.L."/>
            <person name="Shimizu K.K."/>
        </authorList>
    </citation>
    <scope>NUCLEOTIDE SEQUENCE [LARGE SCALE GENOMIC DNA]</scope>
    <source>
        <strain evidence="2">214</strain>
    </source>
</reference>
<feature type="region of interest" description="Disordered" evidence="1">
    <location>
        <begin position="1"/>
        <end position="38"/>
    </location>
</feature>
<accession>A0AAV5LGT5</accession>
<sequence>MEATSNRKEKDAQNKTVQLPTGKKKMPKTKPCASIILH</sequence>
<dbReference type="Proteomes" id="UP001054252">
    <property type="component" value="Unassembled WGS sequence"/>
</dbReference>
<feature type="compositionally biased region" description="Basic and acidic residues" evidence="1">
    <location>
        <begin position="1"/>
        <end position="13"/>
    </location>
</feature>
<protein>
    <submittedName>
        <fullName evidence="2">Uncharacterized protein</fullName>
    </submittedName>
</protein>
<evidence type="ECO:0000256" key="1">
    <source>
        <dbReference type="SAM" id="MobiDB-lite"/>
    </source>
</evidence>
<dbReference type="EMBL" id="BPVZ01000116">
    <property type="protein sequence ID" value="GKV36315.1"/>
    <property type="molecule type" value="Genomic_DNA"/>
</dbReference>
<evidence type="ECO:0000313" key="2">
    <source>
        <dbReference type="EMBL" id="GKV36315.1"/>
    </source>
</evidence>
<gene>
    <name evidence="2" type="ORF">SLEP1_g44461</name>
</gene>
<evidence type="ECO:0000313" key="3">
    <source>
        <dbReference type="Proteomes" id="UP001054252"/>
    </source>
</evidence>
<organism evidence="2 3">
    <name type="scientific">Rubroshorea leprosula</name>
    <dbReference type="NCBI Taxonomy" id="152421"/>
    <lineage>
        <taxon>Eukaryota</taxon>
        <taxon>Viridiplantae</taxon>
        <taxon>Streptophyta</taxon>
        <taxon>Embryophyta</taxon>
        <taxon>Tracheophyta</taxon>
        <taxon>Spermatophyta</taxon>
        <taxon>Magnoliopsida</taxon>
        <taxon>eudicotyledons</taxon>
        <taxon>Gunneridae</taxon>
        <taxon>Pentapetalae</taxon>
        <taxon>rosids</taxon>
        <taxon>malvids</taxon>
        <taxon>Malvales</taxon>
        <taxon>Dipterocarpaceae</taxon>
        <taxon>Rubroshorea</taxon>
    </lineage>
</organism>
<name>A0AAV5LGT5_9ROSI</name>